<comment type="caution">
    <text evidence="2">The sequence shown here is derived from an EMBL/GenBank/DDBJ whole genome shotgun (WGS) entry which is preliminary data.</text>
</comment>
<gene>
    <name evidence="2" type="ORF">SASPL_139273</name>
</gene>
<evidence type="ECO:0000313" key="2">
    <source>
        <dbReference type="EMBL" id="KAG6397825.1"/>
    </source>
</evidence>
<feature type="region of interest" description="Disordered" evidence="1">
    <location>
        <begin position="39"/>
        <end position="111"/>
    </location>
</feature>
<name>A0A8X8WN34_SALSN</name>
<dbReference type="AlphaFoldDB" id="A0A8X8WN34"/>
<proteinExistence type="predicted"/>
<dbReference type="Proteomes" id="UP000298416">
    <property type="component" value="Unassembled WGS sequence"/>
</dbReference>
<evidence type="ECO:0000313" key="3">
    <source>
        <dbReference type="Proteomes" id="UP000298416"/>
    </source>
</evidence>
<dbReference type="EMBL" id="PNBA02000015">
    <property type="protein sequence ID" value="KAG6397825.1"/>
    <property type="molecule type" value="Genomic_DNA"/>
</dbReference>
<organism evidence="2">
    <name type="scientific">Salvia splendens</name>
    <name type="common">Scarlet sage</name>
    <dbReference type="NCBI Taxonomy" id="180675"/>
    <lineage>
        <taxon>Eukaryota</taxon>
        <taxon>Viridiplantae</taxon>
        <taxon>Streptophyta</taxon>
        <taxon>Embryophyta</taxon>
        <taxon>Tracheophyta</taxon>
        <taxon>Spermatophyta</taxon>
        <taxon>Magnoliopsida</taxon>
        <taxon>eudicotyledons</taxon>
        <taxon>Gunneridae</taxon>
        <taxon>Pentapetalae</taxon>
        <taxon>asterids</taxon>
        <taxon>lamiids</taxon>
        <taxon>Lamiales</taxon>
        <taxon>Lamiaceae</taxon>
        <taxon>Nepetoideae</taxon>
        <taxon>Mentheae</taxon>
        <taxon>Salviinae</taxon>
        <taxon>Salvia</taxon>
        <taxon>Salvia subgen. Calosphace</taxon>
        <taxon>core Calosphace</taxon>
    </lineage>
</organism>
<feature type="compositionally biased region" description="Basic and acidic residues" evidence="1">
    <location>
        <begin position="95"/>
        <end position="111"/>
    </location>
</feature>
<keyword evidence="3" id="KW-1185">Reference proteome</keyword>
<reference evidence="2" key="1">
    <citation type="submission" date="2018-01" db="EMBL/GenBank/DDBJ databases">
        <authorList>
            <person name="Mao J.F."/>
        </authorList>
    </citation>
    <scope>NUCLEOTIDE SEQUENCE</scope>
    <source>
        <strain evidence="2">Huo1</strain>
        <tissue evidence="2">Leaf</tissue>
    </source>
</reference>
<sequence length="111" mass="12456">MIYYVKRKMGGHLYPATQASRLKRLTSNIPFSTIRRFKHGSEGHGIDKERAPTTAEEFERVAEEKSRQGFSSRKASDSDGDGDGVGASQPQPLKEAFKEATDFHKRGVDQR</sequence>
<reference evidence="2" key="2">
    <citation type="submission" date="2020-08" db="EMBL/GenBank/DDBJ databases">
        <title>Plant Genome Project.</title>
        <authorList>
            <person name="Zhang R.-G."/>
        </authorList>
    </citation>
    <scope>NUCLEOTIDE SEQUENCE</scope>
    <source>
        <strain evidence="2">Huo1</strain>
        <tissue evidence="2">Leaf</tissue>
    </source>
</reference>
<accession>A0A8X8WN34</accession>
<protein>
    <submittedName>
        <fullName evidence="2">Uncharacterized protein</fullName>
    </submittedName>
</protein>
<evidence type="ECO:0000256" key="1">
    <source>
        <dbReference type="SAM" id="MobiDB-lite"/>
    </source>
</evidence>
<feature type="compositionally biased region" description="Basic and acidic residues" evidence="1">
    <location>
        <begin position="39"/>
        <end position="67"/>
    </location>
</feature>